<reference evidence="1" key="1">
    <citation type="journal article" date="2015" name="Nature">
        <title>Complex archaea that bridge the gap between prokaryotes and eukaryotes.</title>
        <authorList>
            <person name="Spang A."/>
            <person name="Saw J.H."/>
            <person name="Jorgensen S.L."/>
            <person name="Zaremba-Niedzwiedzka K."/>
            <person name="Martijn J."/>
            <person name="Lind A.E."/>
            <person name="van Eijk R."/>
            <person name="Schleper C."/>
            <person name="Guy L."/>
            <person name="Ettema T.J."/>
        </authorList>
    </citation>
    <scope>NUCLEOTIDE SEQUENCE</scope>
</reference>
<feature type="non-terminal residue" evidence="1">
    <location>
        <position position="138"/>
    </location>
</feature>
<accession>A0A0F9AJM6</accession>
<evidence type="ECO:0000313" key="1">
    <source>
        <dbReference type="EMBL" id="KKK78699.1"/>
    </source>
</evidence>
<protein>
    <submittedName>
        <fullName evidence="1">Uncharacterized protein</fullName>
    </submittedName>
</protein>
<gene>
    <name evidence="1" type="ORF">LCGC14_2840920</name>
</gene>
<dbReference type="AlphaFoldDB" id="A0A0F9AJM6"/>
<organism evidence="1">
    <name type="scientific">marine sediment metagenome</name>
    <dbReference type="NCBI Taxonomy" id="412755"/>
    <lineage>
        <taxon>unclassified sequences</taxon>
        <taxon>metagenomes</taxon>
        <taxon>ecological metagenomes</taxon>
    </lineage>
</organism>
<proteinExistence type="predicted"/>
<dbReference type="EMBL" id="LAZR01054373">
    <property type="protein sequence ID" value="KKK78699.1"/>
    <property type="molecule type" value="Genomic_DNA"/>
</dbReference>
<sequence>MKTAQDVKKIEDIIKKIQRNIRVGSYPKLPPDESKLIRQHFTDCIPLPINGATTKISNAAGTVIGNGFTRIVIGDYGAYLEFDEDQIKLTNIVQRWAGKPTRDVKYIWMQTSDGEETKVYWQRDTVDYADYKAGMYYM</sequence>
<name>A0A0F9AJM6_9ZZZZ</name>
<comment type="caution">
    <text evidence="1">The sequence shown here is derived from an EMBL/GenBank/DDBJ whole genome shotgun (WGS) entry which is preliminary data.</text>
</comment>